<name>A0ACC6QQR3_9ACTN</name>
<proteinExistence type="predicted"/>
<reference evidence="1" key="1">
    <citation type="submission" date="2024-03" db="EMBL/GenBank/DDBJ databases">
        <title>Novel Streptomyces species of biotechnological and ecological value are a feature of Machair soil.</title>
        <authorList>
            <person name="Prole J.R."/>
            <person name="Goodfellow M."/>
            <person name="Allenby N."/>
            <person name="Ward A.C."/>
        </authorList>
    </citation>
    <scope>NUCLEOTIDE SEQUENCE</scope>
    <source>
        <strain evidence="1">MS1.AVA.4</strain>
    </source>
</reference>
<comment type="caution">
    <text evidence="1">The sequence shown here is derived from an EMBL/GenBank/DDBJ whole genome shotgun (WGS) entry which is preliminary data.</text>
</comment>
<sequence>MHSSVQLPAQALLLVDAPAQLLPARELMAFTLASHIILVPMGVALPLITLIMHYRGLRGNDAVALLLARRWSAVMAVQFAVGVVTGTVLSFEFGLLWPGLMGRWGDVFGIGFGVEAWAFFLEAILIAIYLYGWRRLKPRTHFLLGLPLPATALLGAFGIIAANSWMNTPQGFTLDSEGKPVDVDIWKAIFTPMFGPQYWHFVVAMFVTAGYVVAGVYAVGWLRGRRDRYHRLGFTVPFTVAAVFTPVQFVLGDSIARSVFHKQPVKFAAMEIVWKTDTHVPEYIFGRLHPDGTVSGGIKIPQLDSMLAGFKPSTKVTGLTSVPAADRPNATQATIAHWAFDIMVVLGSLLLLLALWYAWVRFRRRKEPEPRRLPQSRWFWRSAACAGVASVVAVECGWITTEVGRQPWIVYGNMRVAEAVTATRSTTLWIMFGLVVVVYVFIFGSFLALLLKMRTRWRLDDAAGGVGQPAGGPETDLPYGPRHGLQEAAPPESATRKGGPS</sequence>
<dbReference type="EMBL" id="JBBKAI010000002">
    <property type="protein sequence ID" value="MEJ8660773.1"/>
    <property type="molecule type" value="Genomic_DNA"/>
</dbReference>
<dbReference type="Proteomes" id="UP001375539">
    <property type="component" value="Unassembled WGS sequence"/>
</dbReference>
<keyword evidence="2" id="KW-1185">Reference proteome</keyword>
<gene>
    <name evidence="1" type="ORF">WKI58_30360</name>
</gene>
<organism evidence="1 2">
    <name type="scientific">Streptomyces pratisoli</name>
    <dbReference type="NCBI Taxonomy" id="3139917"/>
    <lineage>
        <taxon>Bacteria</taxon>
        <taxon>Bacillati</taxon>
        <taxon>Actinomycetota</taxon>
        <taxon>Actinomycetes</taxon>
        <taxon>Kitasatosporales</taxon>
        <taxon>Streptomycetaceae</taxon>
        <taxon>Streptomyces</taxon>
    </lineage>
</organism>
<evidence type="ECO:0000313" key="2">
    <source>
        <dbReference type="Proteomes" id="UP001375539"/>
    </source>
</evidence>
<evidence type="ECO:0000313" key="1">
    <source>
        <dbReference type="EMBL" id="MEJ8660773.1"/>
    </source>
</evidence>
<protein>
    <submittedName>
        <fullName evidence="1">Cytochrome ubiquinol oxidase subunit I</fullName>
    </submittedName>
</protein>
<accession>A0ACC6QQR3</accession>